<sequence length="105" mass="12269">MCLTWIRTFSMKEGEILDLDVQQETQVQIEDLDLDLDGRQDATLPDIDAYDREGDLEEAECEDWSKPTPMFPAYFARLESFRSSRITGPVNLLPYDATLLEYFYF</sequence>
<evidence type="ECO:0000313" key="1">
    <source>
        <dbReference type="EMBL" id="KAK3744284.1"/>
    </source>
</evidence>
<proteinExistence type="predicted"/>
<comment type="caution">
    <text evidence="1">The sequence shown here is derived from an EMBL/GenBank/DDBJ whole genome shotgun (WGS) entry which is preliminary data.</text>
</comment>
<keyword evidence="2" id="KW-1185">Reference proteome</keyword>
<accession>A0AAE0YG03</accession>
<dbReference type="AlphaFoldDB" id="A0AAE0YG03"/>
<organism evidence="1 2">
    <name type="scientific">Elysia crispata</name>
    <name type="common">lettuce slug</name>
    <dbReference type="NCBI Taxonomy" id="231223"/>
    <lineage>
        <taxon>Eukaryota</taxon>
        <taxon>Metazoa</taxon>
        <taxon>Spiralia</taxon>
        <taxon>Lophotrochozoa</taxon>
        <taxon>Mollusca</taxon>
        <taxon>Gastropoda</taxon>
        <taxon>Heterobranchia</taxon>
        <taxon>Euthyneura</taxon>
        <taxon>Panpulmonata</taxon>
        <taxon>Sacoglossa</taxon>
        <taxon>Placobranchoidea</taxon>
        <taxon>Plakobranchidae</taxon>
        <taxon>Elysia</taxon>
    </lineage>
</organism>
<dbReference type="Proteomes" id="UP001283361">
    <property type="component" value="Unassembled WGS sequence"/>
</dbReference>
<reference evidence="1" key="1">
    <citation type="journal article" date="2023" name="G3 (Bethesda)">
        <title>A reference genome for the long-term kleptoplast-retaining sea slug Elysia crispata morphotype clarki.</title>
        <authorList>
            <person name="Eastman K.E."/>
            <person name="Pendleton A.L."/>
            <person name="Shaikh M.A."/>
            <person name="Suttiyut T."/>
            <person name="Ogas R."/>
            <person name="Tomko P."/>
            <person name="Gavelis G."/>
            <person name="Widhalm J.R."/>
            <person name="Wisecaver J.H."/>
        </authorList>
    </citation>
    <scope>NUCLEOTIDE SEQUENCE</scope>
    <source>
        <strain evidence="1">ECLA1</strain>
    </source>
</reference>
<evidence type="ECO:0000313" key="2">
    <source>
        <dbReference type="Proteomes" id="UP001283361"/>
    </source>
</evidence>
<protein>
    <submittedName>
        <fullName evidence="1">Uncharacterized protein</fullName>
    </submittedName>
</protein>
<name>A0AAE0YG03_9GAST</name>
<gene>
    <name evidence="1" type="ORF">RRG08_030370</name>
</gene>
<dbReference type="EMBL" id="JAWDGP010006267">
    <property type="protein sequence ID" value="KAK3744284.1"/>
    <property type="molecule type" value="Genomic_DNA"/>
</dbReference>